<feature type="transmembrane region" description="Helical" evidence="10">
    <location>
        <begin position="36"/>
        <end position="58"/>
    </location>
</feature>
<dbReference type="Pfam" id="PF10660">
    <property type="entry name" value="MitoNEET_N"/>
    <property type="match status" value="1"/>
</dbReference>
<keyword evidence="10" id="KW-0256">Endoplasmic reticulum</keyword>
<evidence type="ECO:0000313" key="13">
    <source>
        <dbReference type="Proteomes" id="UP000186922"/>
    </source>
</evidence>
<keyword evidence="6 10" id="KW-1133">Transmembrane helix</keyword>
<sequence>MDSLNRGITHSVPSYFSSLPVPKTIGGFRDLTFSEWMRLAAFTGAVGLFGYITARGVYTLLPESLLRRIPNGRRNRRFWINPDFQKHKQKITDNIEIDIEDISDGKKLSICRCFKSAKWPLCDGTHKVHNKETGDNVGAANIRLRQRKDAGDNLQRM</sequence>
<evidence type="ECO:0000256" key="8">
    <source>
        <dbReference type="ARBA" id="ARBA00023014"/>
    </source>
</evidence>
<dbReference type="InterPro" id="IPR019610">
    <property type="entry name" value="FeS-contain_mitoNEET_N"/>
</dbReference>
<keyword evidence="4 10" id="KW-0001">2Fe-2S</keyword>
<dbReference type="GO" id="GO:0005741">
    <property type="term" value="C:mitochondrial outer membrane"/>
    <property type="evidence" value="ECO:0007669"/>
    <property type="project" value="TreeGrafter"/>
</dbReference>
<keyword evidence="13" id="KW-1185">Reference proteome</keyword>
<evidence type="ECO:0000256" key="9">
    <source>
        <dbReference type="ARBA" id="ARBA00023136"/>
    </source>
</evidence>
<comment type="cofactor">
    <cofactor evidence="10">
        <name>[2Fe-2S] cluster</name>
        <dbReference type="ChEBI" id="CHEBI:190135"/>
    </cofactor>
    <text evidence="10">Binds 1 [2Fe-2S] cluster.</text>
</comment>
<evidence type="ECO:0000256" key="1">
    <source>
        <dbReference type="ARBA" id="ARBA00004167"/>
    </source>
</evidence>
<evidence type="ECO:0000256" key="4">
    <source>
        <dbReference type="ARBA" id="ARBA00022714"/>
    </source>
</evidence>
<evidence type="ECO:0000259" key="11">
    <source>
        <dbReference type="SMART" id="SM00704"/>
    </source>
</evidence>
<dbReference type="SMART" id="SM00704">
    <property type="entry name" value="ZnF_CDGSH"/>
    <property type="match status" value="1"/>
</dbReference>
<evidence type="ECO:0000256" key="5">
    <source>
        <dbReference type="ARBA" id="ARBA00022723"/>
    </source>
</evidence>
<comment type="similarity">
    <text evidence="2 10">Belongs to the CISD protein family. CISD2 subfamily.</text>
</comment>
<dbReference type="InterPro" id="IPR042216">
    <property type="entry name" value="MitoNEET_CISD"/>
</dbReference>
<evidence type="ECO:0000256" key="10">
    <source>
        <dbReference type="RuleBase" id="RU369084"/>
    </source>
</evidence>
<dbReference type="InterPro" id="IPR045131">
    <property type="entry name" value="CISD1/2"/>
</dbReference>
<dbReference type="PANTHER" id="PTHR13680:SF5">
    <property type="entry name" value="CDGSH IRON-SULFUR DOMAIN-CONTAINING PROTEIN 1"/>
    <property type="match status" value="1"/>
</dbReference>
<dbReference type="GO" id="GO:0051537">
    <property type="term" value="F:2 iron, 2 sulfur cluster binding"/>
    <property type="evidence" value="ECO:0007669"/>
    <property type="project" value="UniProtKB-UniRule"/>
</dbReference>
<dbReference type="OrthoDB" id="449252at2759"/>
<keyword evidence="9 10" id="KW-0472">Membrane</keyword>
<evidence type="ECO:0000313" key="12">
    <source>
        <dbReference type="EMBL" id="GAV08023.1"/>
    </source>
</evidence>
<dbReference type="InterPro" id="IPR018967">
    <property type="entry name" value="FeS-contain_CDGSH-typ"/>
</dbReference>
<organism evidence="12 13">
    <name type="scientific">Ramazzottius varieornatus</name>
    <name type="common">Water bear</name>
    <name type="synonym">Tardigrade</name>
    <dbReference type="NCBI Taxonomy" id="947166"/>
    <lineage>
        <taxon>Eukaryota</taxon>
        <taxon>Metazoa</taxon>
        <taxon>Ecdysozoa</taxon>
        <taxon>Tardigrada</taxon>
        <taxon>Eutardigrada</taxon>
        <taxon>Parachela</taxon>
        <taxon>Hypsibioidea</taxon>
        <taxon>Ramazzottiidae</taxon>
        <taxon>Ramazzottius</taxon>
    </lineage>
</organism>
<reference evidence="12 13" key="1">
    <citation type="journal article" date="2016" name="Nat. Commun.">
        <title>Extremotolerant tardigrade genome and improved radiotolerance of human cultured cells by tardigrade-unique protein.</title>
        <authorList>
            <person name="Hashimoto T."/>
            <person name="Horikawa D.D."/>
            <person name="Saito Y."/>
            <person name="Kuwahara H."/>
            <person name="Kozuka-Hata H."/>
            <person name="Shin-I T."/>
            <person name="Minakuchi Y."/>
            <person name="Ohishi K."/>
            <person name="Motoyama A."/>
            <person name="Aizu T."/>
            <person name="Enomoto A."/>
            <person name="Kondo K."/>
            <person name="Tanaka S."/>
            <person name="Hara Y."/>
            <person name="Koshikawa S."/>
            <person name="Sagara H."/>
            <person name="Miura T."/>
            <person name="Yokobori S."/>
            <person name="Miyagawa K."/>
            <person name="Suzuki Y."/>
            <person name="Kubo T."/>
            <person name="Oyama M."/>
            <person name="Kohara Y."/>
            <person name="Fujiyama A."/>
            <person name="Arakawa K."/>
            <person name="Katayama T."/>
            <person name="Toyoda A."/>
            <person name="Kunieda T."/>
        </authorList>
    </citation>
    <scope>NUCLEOTIDE SEQUENCE [LARGE SCALE GENOMIC DNA]</scope>
    <source>
        <strain evidence="12 13">YOKOZUNA-1</strain>
    </source>
</reference>
<name>A0A1D1W5E4_RAMVA</name>
<dbReference type="AlphaFoldDB" id="A0A1D1W5E4"/>
<feature type="domain" description="Iron-binding zinc finger CDGSH type" evidence="11">
    <location>
        <begin position="95"/>
        <end position="132"/>
    </location>
</feature>
<accession>A0A1D1W5E4</accession>
<dbReference type="Proteomes" id="UP000186922">
    <property type="component" value="Unassembled WGS sequence"/>
</dbReference>
<protein>
    <recommendedName>
        <fullName evidence="10">CDGSH iron-sulfur domain-containing protein 2 homologue</fullName>
    </recommendedName>
</protein>
<dbReference type="PANTHER" id="PTHR13680">
    <property type="entry name" value="CDGSH IRON-SULFUR DOMAIN-CONTAINING PROTEIN 1"/>
    <property type="match status" value="1"/>
</dbReference>
<dbReference type="GO" id="GO:0010506">
    <property type="term" value="P:regulation of autophagy"/>
    <property type="evidence" value="ECO:0007669"/>
    <property type="project" value="UniProtKB-UniRule"/>
</dbReference>
<dbReference type="EMBL" id="BDGG01000016">
    <property type="protein sequence ID" value="GAV08023.1"/>
    <property type="molecule type" value="Genomic_DNA"/>
</dbReference>
<evidence type="ECO:0000256" key="2">
    <source>
        <dbReference type="ARBA" id="ARBA00008624"/>
    </source>
</evidence>
<proteinExistence type="inferred from homology"/>
<dbReference type="Pfam" id="PF09360">
    <property type="entry name" value="zf-CDGSH"/>
    <property type="match status" value="1"/>
</dbReference>
<comment type="subcellular location">
    <subcellularLocation>
        <location evidence="10">Endoplasmic reticulum membrane</location>
        <topology evidence="10">Single-pass membrane protein</topology>
    </subcellularLocation>
    <subcellularLocation>
        <location evidence="1">Membrane</location>
        <topology evidence="1">Single-pass membrane protein</topology>
    </subcellularLocation>
</comment>
<evidence type="ECO:0000256" key="3">
    <source>
        <dbReference type="ARBA" id="ARBA00022692"/>
    </source>
</evidence>
<keyword evidence="3 10" id="KW-0812">Transmembrane</keyword>
<evidence type="ECO:0000256" key="6">
    <source>
        <dbReference type="ARBA" id="ARBA00022989"/>
    </source>
</evidence>
<dbReference type="GO" id="GO:0005789">
    <property type="term" value="C:endoplasmic reticulum membrane"/>
    <property type="evidence" value="ECO:0007669"/>
    <property type="project" value="UniProtKB-SubCell"/>
</dbReference>
<keyword evidence="5 10" id="KW-0479">Metal-binding</keyword>
<gene>
    <name evidence="12" type="primary">RvY_17781-1</name>
    <name evidence="12" type="synonym">RvY_17781.1</name>
    <name evidence="12" type="ORF">RvY_17781</name>
</gene>
<evidence type="ECO:0000256" key="7">
    <source>
        <dbReference type="ARBA" id="ARBA00023004"/>
    </source>
</evidence>
<comment type="caution">
    <text evidence="12">The sequence shown here is derived from an EMBL/GenBank/DDBJ whole genome shotgun (WGS) entry which is preliminary data.</text>
</comment>
<dbReference type="GO" id="GO:0046872">
    <property type="term" value="F:metal ion binding"/>
    <property type="evidence" value="ECO:0007669"/>
    <property type="project" value="UniProtKB-UniRule"/>
</dbReference>
<keyword evidence="8 10" id="KW-0411">Iron-sulfur</keyword>
<dbReference type="STRING" id="947166.A0A1D1W5E4"/>
<keyword evidence="7 10" id="KW-0408">Iron</keyword>
<dbReference type="Gene3D" id="3.40.5.90">
    <property type="entry name" value="CDGSH iron-sulfur domain, mitoNEET-type"/>
    <property type="match status" value="1"/>
</dbReference>